<protein>
    <recommendedName>
        <fullName evidence="1">Polymerase beta nucleotidyltransferase domain-containing protein</fullName>
    </recommendedName>
</protein>
<feature type="domain" description="Polymerase beta nucleotidyltransferase" evidence="1">
    <location>
        <begin position="90"/>
        <end position="170"/>
    </location>
</feature>
<dbReference type="CDD" id="cd05403">
    <property type="entry name" value="NT_KNTase_like"/>
    <property type="match status" value="1"/>
</dbReference>
<dbReference type="InterPro" id="IPR043519">
    <property type="entry name" value="NT_sf"/>
</dbReference>
<dbReference type="AlphaFoldDB" id="A0A1F6V4F4"/>
<dbReference type="Gene3D" id="3.30.460.10">
    <property type="entry name" value="Beta Polymerase, domain 2"/>
    <property type="match status" value="1"/>
</dbReference>
<comment type="caution">
    <text evidence="2">The sequence shown here is derived from an EMBL/GenBank/DDBJ whole genome shotgun (WGS) entry which is preliminary data.</text>
</comment>
<dbReference type="EMBL" id="MFTJ01000050">
    <property type="protein sequence ID" value="OGI64488.1"/>
    <property type="molecule type" value="Genomic_DNA"/>
</dbReference>
<dbReference type="Pfam" id="PF18765">
    <property type="entry name" value="Polbeta"/>
    <property type="match status" value="1"/>
</dbReference>
<dbReference type="Proteomes" id="UP000178700">
    <property type="component" value="Unassembled WGS sequence"/>
</dbReference>
<evidence type="ECO:0000259" key="1">
    <source>
        <dbReference type="Pfam" id="PF18765"/>
    </source>
</evidence>
<evidence type="ECO:0000313" key="2">
    <source>
        <dbReference type="EMBL" id="OGI64488.1"/>
    </source>
</evidence>
<dbReference type="SUPFAM" id="SSF81301">
    <property type="entry name" value="Nucleotidyltransferase"/>
    <property type="match status" value="1"/>
</dbReference>
<gene>
    <name evidence="2" type="ORF">A2642_01845</name>
</gene>
<sequence>MDELFKNNTYKILELFIEFPTKDFSVRGIARNLKLSHATVLKYIADLQKLTFIRKKEATLYPTYFANTESQRYKFYKRNWLVFKINESGLIDYIQKEALPSSIILFGSGAKATFTEKSDIDIFVEANETKLDFTKYEKKINRKINLLFEQNINSLSKELRNNIINGVVLYGFIKIQ</sequence>
<proteinExistence type="predicted"/>
<name>A0A1F6V4F4_9BACT</name>
<evidence type="ECO:0000313" key="3">
    <source>
        <dbReference type="Proteomes" id="UP000178700"/>
    </source>
</evidence>
<organism evidence="2 3">
    <name type="scientific">Candidatus Nomurabacteria bacterium RIFCSPHIGHO2_01_FULL_39_10</name>
    <dbReference type="NCBI Taxonomy" id="1801733"/>
    <lineage>
        <taxon>Bacteria</taxon>
        <taxon>Candidatus Nomuraibacteriota</taxon>
    </lineage>
</organism>
<reference evidence="2 3" key="1">
    <citation type="journal article" date="2016" name="Nat. Commun.">
        <title>Thousands of microbial genomes shed light on interconnected biogeochemical processes in an aquifer system.</title>
        <authorList>
            <person name="Anantharaman K."/>
            <person name="Brown C.T."/>
            <person name="Hug L.A."/>
            <person name="Sharon I."/>
            <person name="Castelle C.J."/>
            <person name="Probst A.J."/>
            <person name="Thomas B.C."/>
            <person name="Singh A."/>
            <person name="Wilkins M.J."/>
            <person name="Karaoz U."/>
            <person name="Brodie E.L."/>
            <person name="Williams K.H."/>
            <person name="Hubbard S.S."/>
            <person name="Banfield J.F."/>
        </authorList>
    </citation>
    <scope>NUCLEOTIDE SEQUENCE [LARGE SCALE GENOMIC DNA]</scope>
</reference>
<accession>A0A1F6V4F4</accession>
<dbReference type="InterPro" id="IPR041633">
    <property type="entry name" value="Polbeta"/>
</dbReference>